<feature type="repeat" description="TPR" evidence="3">
    <location>
        <begin position="43"/>
        <end position="76"/>
    </location>
</feature>
<name>A0A0F5YKP4_9CYAN</name>
<dbReference type="AlphaFoldDB" id="A0A0F5YKP4"/>
<dbReference type="Pfam" id="PF13431">
    <property type="entry name" value="TPR_17"/>
    <property type="match status" value="1"/>
</dbReference>
<dbReference type="SMART" id="SM00028">
    <property type="entry name" value="TPR"/>
    <property type="match status" value="8"/>
</dbReference>
<dbReference type="Pfam" id="PF13181">
    <property type="entry name" value="TPR_8"/>
    <property type="match status" value="1"/>
</dbReference>
<dbReference type="InterPro" id="IPR000863">
    <property type="entry name" value="Sulfotransferase_dom"/>
</dbReference>
<dbReference type="EMBL" id="LATL02000069">
    <property type="protein sequence ID" value="KKD38745.1"/>
    <property type="molecule type" value="Genomic_DNA"/>
</dbReference>
<organism evidence="5 6">
    <name type="scientific">Limnoraphis robusta CS-951</name>
    <dbReference type="NCBI Taxonomy" id="1637645"/>
    <lineage>
        <taxon>Bacteria</taxon>
        <taxon>Bacillati</taxon>
        <taxon>Cyanobacteriota</taxon>
        <taxon>Cyanophyceae</taxon>
        <taxon>Oscillatoriophycideae</taxon>
        <taxon>Oscillatoriales</taxon>
        <taxon>Sirenicapillariaceae</taxon>
        <taxon>Limnoraphis</taxon>
    </lineage>
</organism>
<evidence type="ECO:0000313" key="5">
    <source>
        <dbReference type="EMBL" id="KKD38745.1"/>
    </source>
</evidence>
<dbReference type="PROSITE" id="PS50293">
    <property type="entry name" value="TPR_REGION"/>
    <property type="match status" value="2"/>
</dbReference>
<dbReference type="InterPro" id="IPR019734">
    <property type="entry name" value="TPR_rpt"/>
</dbReference>
<dbReference type="InterPro" id="IPR011990">
    <property type="entry name" value="TPR-like_helical_dom_sf"/>
</dbReference>
<comment type="caution">
    <text evidence="5">The sequence shown here is derived from an EMBL/GenBank/DDBJ whole genome shotgun (WGS) entry which is preliminary data.</text>
</comment>
<evidence type="ECO:0000256" key="1">
    <source>
        <dbReference type="ARBA" id="ARBA00022679"/>
    </source>
</evidence>
<feature type="repeat" description="TPR" evidence="3">
    <location>
        <begin position="9"/>
        <end position="42"/>
    </location>
</feature>
<dbReference type="Proteomes" id="UP000033607">
    <property type="component" value="Unassembled WGS sequence"/>
</dbReference>
<dbReference type="PROSITE" id="PS50005">
    <property type="entry name" value="TPR"/>
    <property type="match status" value="4"/>
</dbReference>
<dbReference type="Pfam" id="PF00515">
    <property type="entry name" value="TPR_1"/>
    <property type="match status" value="1"/>
</dbReference>
<feature type="domain" description="Sulfotransferase" evidence="4">
    <location>
        <begin position="364"/>
        <end position="553"/>
    </location>
</feature>
<keyword evidence="3" id="KW-0802">TPR repeat</keyword>
<feature type="repeat" description="TPR" evidence="3">
    <location>
        <begin position="244"/>
        <end position="277"/>
    </location>
</feature>
<dbReference type="GO" id="GO:0008146">
    <property type="term" value="F:sulfotransferase activity"/>
    <property type="evidence" value="ECO:0007669"/>
    <property type="project" value="InterPro"/>
</dbReference>
<dbReference type="Pfam" id="PF13414">
    <property type="entry name" value="TPR_11"/>
    <property type="match status" value="1"/>
</dbReference>
<dbReference type="InterPro" id="IPR037359">
    <property type="entry name" value="NST/OST"/>
</dbReference>
<dbReference type="RefSeq" id="WP_046277847.1">
    <property type="nucleotide sequence ID" value="NZ_LATL02000069.1"/>
</dbReference>
<dbReference type="SUPFAM" id="SSF48452">
    <property type="entry name" value="TPR-like"/>
    <property type="match status" value="2"/>
</dbReference>
<evidence type="ECO:0000256" key="3">
    <source>
        <dbReference type="PROSITE-ProRule" id="PRU00339"/>
    </source>
</evidence>
<evidence type="ECO:0000313" key="6">
    <source>
        <dbReference type="Proteomes" id="UP000033607"/>
    </source>
</evidence>
<protein>
    <recommendedName>
        <fullName evidence="4">Sulfotransferase domain-containing protein</fullName>
    </recommendedName>
</protein>
<proteinExistence type="predicted"/>
<keyword evidence="2" id="KW-0325">Glycoprotein</keyword>
<dbReference type="Gene3D" id="1.25.40.10">
    <property type="entry name" value="Tetratricopeptide repeat domain"/>
    <property type="match status" value="4"/>
</dbReference>
<dbReference type="SUPFAM" id="SSF52540">
    <property type="entry name" value="P-loop containing nucleoside triphosphate hydrolases"/>
    <property type="match status" value="1"/>
</dbReference>
<dbReference type="InterPro" id="IPR027417">
    <property type="entry name" value="P-loop_NTPase"/>
</dbReference>
<dbReference type="PATRIC" id="fig|1637645.4.peg.1340"/>
<dbReference type="Pfam" id="PF00685">
    <property type="entry name" value="Sulfotransfer_1"/>
    <property type="match status" value="1"/>
</dbReference>
<dbReference type="PANTHER" id="PTHR10605">
    <property type="entry name" value="HEPARAN SULFATE SULFOTRANSFERASE"/>
    <property type="match status" value="1"/>
</dbReference>
<dbReference type="Gene3D" id="3.40.50.300">
    <property type="entry name" value="P-loop containing nucleotide triphosphate hydrolases"/>
    <property type="match status" value="1"/>
</dbReference>
<keyword evidence="1" id="KW-0808">Transferase</keyword>
<dbReference type="OrthoDB" id="9797480at2"/>
<dbReference type="PANTHER" id="PTHR10605:SF56">
    <property type="entry name" value="BIFUNCTIONAL HEPARAN SULFATE N-DEACETYLASE_N-SULFOTRANSFERASE"/>
    <property type="match status" value="1"/>
</dbReference>
<reference evidence="5 6" key="1">
    <citation type="submission" date="2015-06" db="EMBL/GenBank/DDBJ databases">
        <title>Draft genome assembly of filamentous brackish cyanobacterium Limnoraphis robusta strain CS-951.</title>
        <authorList>
            <person name="Willis A."/>
            <person name="Parks M."/>
            <person name="Burford M.A."/>
        </authorList>
    </citation>
    <scope>NUCLEOTIDE SEQUENCE [LARGE SCALE GENOMIC DNA]</scope>
    <source>
        <strain evidence="5 6">CS-951</strain>
    </source>
</reference>
<sequence>MSEFIPPEAFQFYQQAELLFSQGNIEAAISLYKRSIELNSKFSWSYHQLGEAFFQLEKWEEAISAYHHAIQLNPKFSWSYYNLGNALSEMNQFQEAISAYSQAIVLDSDFAWSYYKLGVALSQESRWGEAIYAYFQAIHRQLSLSEVYVKLEEAIQHYSGEKQNYCRLLELTQNEVETCLKLADIFHQSKNLKLAALFYEIVLEIQPEDLTATIELEKIQKTQIKLKERLKSYHYAIKTNPATYQGYYNLGVALSQQQEWDEAILAYLKAIELKPEMPTWVYQGLWEILAKKGKLEMAEHLYRQAIEKNPCSIWSYVNLGEILTQKGELDEALLCYQAACYQKIQQFHPDWMQNFEKLEPVNQPDFIIIGTQKGGTTSLYYYLAKHPQIMPSLIKEIDFWSTKYHRGIDWYLAHFPPVMANQNILTGEATPSYLDHSETPERLFKTFPKTKLIVVLRNPIYRAVSHYYQWVSMNWEFRSLEEAMISEIERLNTPNMSHWNQPNSYIARGVYVEFFKKWLEIFPRKQMFIISSERFYSNPSCILQQMFDFLGLSNYPLTEYKKYNARSYPDLDESMRNLLSSYFQTYNQELEDLLEMKFNWNN</sequence>
<accession>A0A0F5YKP4</accession>
<feature type="repeat" description="TPR" evidence="3">
    <location>
        <begin position="77"/>
        <end position="110"/>
    </location>
</feature>
<evidence type="ECO:0000259" key="4">
    <source>
        <dbReference type="Pfam" id="PF00685"/>
    </source>
</evidence>
<evidence type="ECO:0000256" key="2">
    <source>
        <dbReference type="ARBA" id="ARBA00023180"/>
    </source>
</evidence>
<gene>
    <name evidence="5" type="ORF">WN50_07220</name>
</gene>